<accession>A0ABW4N5S5</accession>
<dbReference type="EMBL" id="JBHUEY010000006">
    <property type="protein sequence ID" value="MFD1785448.1"/>
    <property type="molecule type" value="Genomic_DNA"/>
</dbReference>
<dbReference type="Proteomes" id="UP001597237">
    <property type="component" value="Unassembled WGS sequence"/>
</dbReference>
<sequence length="62" mass="7067">MLGARMAAPHVARVTPLYFPERLKYARVGDNWSSAGAKAAKRYTETTGNRTRVIYYNPKDFM</sequence>
<comment type="caution">
    <text evidence="1">The sequence shown here is derived from an EMBL/GenBank/DDBJ whole genome shotgun (WGS) entry which is preliminary data.</text>
</comment>
<evidence type="ECO:0000313" key="2">
    <source>
        <dbReference type="Proteomes" id="UP001597237"/>
    </source>
</evidence>
<organism evidence="1 2">
    <name type="scientific">Phenylobacterium terrae</name>
    <dbReference type="NCBI Taxonomy" id="2665495"/>
    <lineage>
        <taxon>Bacteria</taxon>
        <taxon>Pseudomonadati</taxon>
        <taxon>Pseudomonadota</taxon>
        <taxon>Alphaproteobacteria</taxon>
        <taxon>Caulobacterales</taxon>
        <taxon>Caulobacteraceae</taxon>
        <taxon>Phenylobacterium</taxon>
    </lineage>
</organism>
<evidence type="ECO:0000313" key="1">
    <source>
        <dbReference type="EMBL" id="MFD1785448.1"/>
    </source>
</evidence>
<dbReference type="RefSeq" id="WP_377281510.1">
    <property type="nucleotide sequence ID" value="NZ_JBHRSI010000004.1"/>
</dbReference>
<keyword evidence="2" id="KW-1185">Reference proteome</keyword>
<name>A0ABW4N5S5_9CAUL</name>
<protein>
    <submittedName>
        <fullName evidence="1">Uncharacterized protein</fullName>
    </submittedName>
</protein>
<gene>
    <name evidence="1" type="ORF">ACFSC0_18760</name>
</gene>
<reference evidence="2" key="1">
    <citation type="journal article" date="2019" name="Int. J. Syst. Evol. Microbiol.">
        <title>The Global Catalogue of Microorganisms (GCM) 10K type strain sequencing project: providing services to taxonomists for standard genome sequencing and annotation.</title>
        <authorList>
            <consortium name="The Broad Institute Genomics Platform"/>
            <consortium name="The Broad Institute Genome Sequencing Center for Infectious Disease"/>
            <person name="Wu L."/>
            <person name="Ma J."/>
        </authorList>
    </citation>
    <scope>NUCLEOTIDE SEQUENCE [LARGE SCALE GENOMIC DNA]</scope>
    <source>
        <strain evidence="2">DFY28</strain>
    </source>
</reference>
<proteinExistence type="predicted"/>